<dbReference type="EC" id="3.1.1.3" evidence="4"/>
<dbReference type="Proteomes" id="UP000254631">
    <property type="component" value="Unassembled WGS sequence"/>
</dbReference>
<evidence type="ECO:0000313" key="3">
    <source>
        <dbReference type="EMBL" id="MCZ4719317.1"/>
    </source>
</evidence>
<dbReference type="GO" id="GO:0004806">
    <property type="term" value="F:triacylglycerol lipase activity"/>
    <property type="evidence" value="ECO:0007669"/>
    <property type="project" value="UniProtKB-EC"/>
</dbReference>
<evidence type="ECO:0000259" key="2">
    <source>
        <dbReference type="Pfam" id="PF07859"/>
    </source>
</evidence>
<evidence type="ECO:0000313" key="5">
    <source>
        <dbReference type="Proteomes" id="UP000254631"/>
    </source>
</evidence>
<accession>A0A378K5K0</accession>
<dbReference type="AlphaFoldDB" id="A0A378K5K0"/>
<proteinExistence type="predicted"/>
<dbReference type="EC" id="3.1.1.-" evidence="4"/>
<organism evidence="4 5">
    <name type="scientific">Legionella pneumophila</name>
    <dbReference type="NCBI Taxonomy" id="446"/>
    <lineage>
        <taxon>Bacteria</taxon>
        <taxon>Pseudomonadati</taxon>
        <taxon>Pseudomonadota</taxon>
        <taxon>Gammaproteobacteria</taxon>
        <taxon>Legionellales</taxon>
        <taxon>Legionellaceae</taxon>
        <taxon>Legionella</taxon>
    </lineage>
</organism>
<name>A0A378K5K0_LEGPN</name>
<dbReference type="EMBL" id="JAPXIC010000052">
    <property type="protein sequence ID" value="MCZ4719317.1"/>
    <property type="molecule type" value="Genomic_DNA"/>
</dbReference>
<sequence>MDLSKRIEPKTWSFVEKIQNAGGKPIYDIPVAEGRAIFDQLQALPNEKPDVDVEDKTLPVGPGGKVDIRIVRPKGAKEALPVIMFFHGAGWVFGDYQTHGRLVREIAVGTHAAVVFVKYTLAPEAQYPTQIEESYAAMKYIAEHGKQFNLDTSRFVAAGDSVGGNMTSVMTLLAKERGGPKIDYQVLIYPVTDANFDNASYKEFAEGPWLTKKAMEWFWDKYLPNKEKRKEITASPLQASLEQLKGLPPALVITGECDVLRDEGEAYAHKLNAAGVAVTAVRHLGTIHDFLMLNDLSETPACRNAVETIIGHLTHIFGKKK</sequence>
<keyword evidence="1 4" id="KW-0378">Hydrolase</keyword>
<dbReference type="Proteomes" id="UP001071279">
    <property type="component" value="Unassembled WGS sequence"/>
</dbReference>
<dbReference type="RefSeq" id="WP_011946784.1">
    <property type="nucleotide sequence ID" value="NZ_BAZA01000027.1"/>
</dbReference>
<dbReference type="Pfam" id="PF07859">
    <property type="entry name" value="Abhydrolase_3"/>
    <property type="match status" value="1"/>
</dbReference>
<feature type="domain" description="Alpha/beta hydrolase fold-3" evidence="2">
    <location>
        <begin position="83"/>
        <end position="291"/>
    </location>
</feature>
<dbReference type="Gene3D" id="3.40.50.1820">
    <property type="entry name" value="alpha/beta hydrolase"/>
    <property type="match status" value="1"/>
</dbReference>
<gene>
    <name evidence="4" type="primary">lip2</name>
    <name evidence="4" type="ORF">NCTC12000_02033</name>
    <name evidence="3" type="ORF">O6C86_08830</name>
</gene>
<dbReference type="EMBL" id="UGOL01000001">
    <property type="protein sequence ID" value="STX80026.1"/>
    <property type="molecule type" value="Genomic_DNA"/>
</dbReference>
<dbReference type="InterPro" id="IPR050300">
    <property type="entry name" value="GDXG_lipolytic_enzyme"/>
</dbReference>
<dbReference type="SUPFAM" id="SSF53474">
    <property type="entry name" value="alpha/beta-Hydrolases"/>
    <property type="match status" value="1"/>
</dbReference>
<protein>
    <submittedName>
        <fullName evidence="3">Alpha/beta hydrolase</fullName>
    </submittedName>
    <submittedName>
        <fullName evidence="4">Esterase / lipase</fullName>
        <ecNumber evidence="4">3.1.1.-</ecNumber>
        <ecNumber evidence="4">3.1.1.3</ecNumber>
    </submittedName>
</protein>
<dbReference type="PANTHER" id="PTHR48081">
    <property type="entry name" value="AB HYDROLASE SUPERFAMILY PROTEIN C4A8.06C"/>
    <property type="match status" value="1"/>
</dbReference>
<dbReference type="PANTHER" id="PTHR48081:SF8">
    <property type="entry name" value="ALPHA_BETA HYDROLASE FOLD-3 DOMAIN-CONTAINING PROTEIN-RELATED"/>
    <property type="match status" value="1"/>
</dbReference>
<evidence type="ECO:0000313" key="4">
    <source>
        <dbReference type="EMBL" id="STX80026.1"/>
    </source>
</evidence>
<reference evidence="3" key="2">
    <citation type="submission" date="2022-12" db="EMBL/GenBank/DDBJ databases">
        <title>Comparative genomics of Legionella pneumophila isolates from the West Bank and Germany support molecular epidemiology of Legionnaires disease.</title>
        <authorList>
            <person name="Zayed A.R."/>
            <person name="Bitar D.M."/>
            <person name="Steinert M."/>
            <person name="Lueck C."/>
            <person name="Brettar I."/>
            <person name="Hoefle M.G."/>
            <person name="Bunk B."/>
        </authorList>
    </citation>
    <scope>NUCLEOTIDE SEQUENCE</scope>
    <source>
        <strain evidence="3">H23</strain>
    </source>
</reference>
<dbReference type="InterPro" id="IPR013094">
    <property type="entry name" value="AB_hydrolase_3"/>
</dbReference>
<dbReference type="InterPro" id="IPR029058">
    <property type="entry name" value="AB_hydrolase_fold"/>
</dbReference>
<evidence type="ECO:0000256" key="1">
    <source>
        <dbReference type="ARBA" id="ARBA00022801"/>
    </source>
</evidence>
<reference evidence="4 5" key="1">
    <citation type="submission" date="2018-06" db="EMBL/GenBank/DDBJ databases">
        <authorList>
            <consortium name="Pathogen Informatics"/>
            <person name="Doyle S."/>
        </authorList>
    </citation>
    <scope>NUCLEOTIDE SEQUENCE [LARGE SCALE GENOMIC DNA]</scope>
    <source>
        <strain evidence="4 5">NCTC12000</strain>
    </source>
</reference>